<keyword evidence="1 2" id="KW-0344">Guanine-nucleotide releasing factor</keyword>
<dbReference type="InterPro" id="IPR003116">
    <property type="entry name" value="RBD_dom"/>
</dbReference>
<feature type="compositionally biased region" description="Polar residues" evidence="3">
    <location>
        <begin position="1"/>
        <end position="14"/>
    </location>
</feature>
<dbReference type="SUPFAM" id="SSF48366">
    <property type="entry name" value="Ras GEF"/>
    <property type="match status" value="1"/>
</dbReference>
<dbReference type="SMART" id="SM00229">
    <property type="entry name" value="RasGEFN"/>
    <property type="match status" value="1"/>
</dbReference>
<dbReference type="Gene3D" id="1.10.840.10">
    <property type="entry name" value="Ras guanine-nucleotide exchange factors catalytic domain"/>
    <property type="match status" value="1"/>
</dbReference>
<dbReference type="InterPro" id="IPR023578">
    <property type="entry name" value="Ras_GEF_dom_sf"/>
</dbReference>
<dbReference type="CDD" id="cd06224">
    <property type="entry name" value="REM"/>
    <property type="match status" value="1"/>
</dbReference>
<feature type="compositionally biased region" description="Low complexity" evidence="3">
    <location>
        <begin position="293"/>
        <end position="304"/>
    </location>
</feature>
<evidence type="ECO:0000259" key="6">
    <source>
        <dbReference type="PROSITE" id="PS50898"/>
    </source>
</evidence>
<organism evidence="7 8">
    <name type="scientific">Catenaria anguillulae PL171</name>
    <dbReference type="NCBI Taxonomy" id="765915"/>
    <lineage>
        <taxon>Eukaryota</taxon>
        <taxon>Fungi</taxon>
        <taxon>Fungi incertae sedis</taxon>
        <taxon>Blastocladiomycota</taxon>
        <taxon>Blastocladiomycetes</taxon>
        <taxon>Blastocladiales</taxon>
        <taxon>Catenariaceae</taxon>
        <taxon>Catenaria</taxon>
    </lineage>
</organism>
<accession>A0A1Y2I1K8</accession>
<dbReference type="Proteomes" id="UP000193411">
    <property type="component" value="Unassembled WGS sequence"/>
</dbReference>
<evidence type="ECO:0000256" key="3">
    <source>
        <dbReference type="SAM" id="MobiDB-lite"/>
    </source>
</evidence>
<name>A0A1Y2I1K8_9FUNG</name>
<dbReference type="InterPro" id="IPR008937">
    <property type="entry name" value="Ras-like_GEF"/>
</dbReference>
<keyword evidence="8" id="KW-1185">Reference proteome</keyword>
<dbReference type="GO" id="GO:0007265">
    <property type="term" value="P:Ras protein signal transduction"/>
    <property type="evidence" value="ECO:0007669"/>
    <property type="project" value="TreeGrafter"/>
</dbReference>
<dbReference type="PROSITE" id="PS50898">
    <property type="entry name" value="RBD"/>
    <property type="match status" value="1"/>
</dbReference>
<feature type="region of interest" description="Disordered" evidence="3">
    <location>
        <begin position="896"/>
        <end position="915"/>
    </location>
</feature>
<dbReference type="InterPro" id="IPR000651">
    <property type="entry name" value="Ras-like_Gua-exchang_fac_N"/>
</dbReference>
<feature type="region of interest" description="Disordered" evidence="3">
    <location>
        <begin position="507"/>
        <end position="533"/>
    </location>
</feature>
<dbReference type="PROSITE" id="PS50009">
    <property type="entry name" value="RASGEF_CAT"/>
    <property type="match status" value="1"/>
</dbReference>
<feature type="compositionally biased region" description="Low complexity" evidence="3">
    <location>
        <begin position="329"/>
        <end position="341"/>
    </location>
</feature>
<evidence type="ECO:0000259" key="4">
    <source>
        <dbReference type="PROSITE" id="PS50009"/>
    </source>
</evidence>
<dbReference type="PROSITE" id="PS00720">
    <property type="entry name" value="RASGEF"/>
    <property type="match status" value="1"/>
</dbReference>
<evidence type="ECO:0000259" key="5">
    <source>
        <dbReference type="PROSITE" id="PS50212"/>
    </source>
</evidence>
<dbReference type="Pfam" id="PF00617">
    <property type="entry name" value="RasGEF"/>
    <property type="match status" value="1"/>
</dbReference>
<dbReference type="Gene3D" id="1.20.870.10">
    <property type="entry name" value="Son of sevenless (SoS) protein Chain: S domain 1"/>
    <property type="match status" value="1"/>
</dbReference>
<dbReference type="OrthoDB" id="546434at2759"/>
<feature type="region of interest" description="Disordered" evidence="3">
    <location>
        <begin position="197"/>
        <end position="345"/>
    </location>
</feature>
<dbReference type="Pfam" id="PF00618">
    <property type="entry name" value="RasGEF_N"/>
    <property type="match status" value="1"/>
</dbReference>
<evidence type="ECO:0000313" key="7">
    <source>
        <dbReference type="EMBL" id="ORZ40619.1"/>
    </source>
</evidence>
<feature type="domain" description="N-terminal Ras-GEF" evidence="5">
    <location>
        <begin position="521"/>
        <end position="652"/>
    </location>
</feature>
<dbReference type="PANTHER" id="PTHR23113:SF356">
    <property type="entry name" value="FI05912P-RELATED"/>
    <property type="match status" value="1"/>
</dbReference>
<dbReference type="STRING" id="765915.A0A1Y2I1K8"/>
<feature type="compositionally biased region" description="Low complexity" evidence="3">
    <location>
        <begin position="519"/>
        <end position="530"/>
    </location>
</feature>
<dbReference type="InterPro" id="IPR001895">
    <property type="entry name" value="RASGEF_cat_dom"/>
</dbReference>
<gene>
    <name evidence="7" type="ORF">BCR44DRAFT_121083</name>
</gene>
<dbReference type="CDD" id="cd00155">
    <property type="entry name" value="RasGEF"/>
    <property type="match status" value="1"/>
</dbReference>
<feature type="compositionally biased region" description="Polar residues" evidence="3">
    <location>
        <begin position="312"/>
        <end position="325"/>
    </location>
</feature>
<dbReference type="SMART" id="SM00147">
    <property type="entry name" value="RasGEF"/>
    <property type="match status" value="1"/>
</dbReference>
<dbReference type="InterPro" id="IPR019804">
    <property type="entry name" value="Ras_G-nucl-exch_fac_CS"/>
</dbReference>
<feature type="region of interest" description="Disordered" evidence="3">
    <location>
        <begin position="1"/>
        <end position="40"/>
    </location>
</feature>
<comment type="caution">
    <text evidence="7">The sequence shown here is derived from an EMBL/GenBank/DDBJ whole genome shotgun (WGS) entry which is preliminary data.</text>
</comment>
<evidence type="ECO:0000256" key="1">
    <source>
        <dbReference type="ARBA" id="ARBA00022658"/>
    </source>
</evidence>
<dbReference type="PROSITE" id="PS50212">
    <property type="entry name" value="RASGEF_NTER"/>
    <property type="match status" value="1"/>
</dbReference>
<dbReference type="GO" id="GO:0005886">
    <property type="term" value="C:plasma membrane"/>
    <property type="evidence" value="ECO:0007669"/>
    <property type="project" value="TreeGrafter"/>
</dbReference>
<dbReference type="PANTHER" id="PTHR23113">
    <property type="entry name" value="GUANINE NUCLEOTIDE EXCHANGE FACTOR"/>
    <property type="match status" value="1"/>
</dbReference>
<feature type="compositionally biased region" description="Polar residues" evidence="3">
    <location>
        <begin position="234"/>
        <end position="289"/>
    </location>
</feature>
<dbReference type="GO" id="GO:0005085">
    <property type="term" value="F:guanyl-nucleotide exchange factor activity"/>
    <property type="evidence" value="ECO:0007669"/>
    <property type="project" value="UniProtKB-KW"/>
</dbReference>
<feature type="domain" description="RBD" evidence="6">
    <location>
        <begin position="50"/>
        <end position="130"/>
    </location>
</feature>
<dbReference type="InterPro" id="IPR036964">
    <property type="entry name" value="RASGEF_cat_dom_sf"/>
</dbReference>
<dbReference type="Gene3D" id="3.10.20.90">
    <property type="entry name" value="Phosphatidylinositol 3-kinase Catalytic Subunit, Chain A, domain 1"/>
    <property type="match status" value="1"/>
</dbReference>
<feature type="domain" description="Ras-GEF" evidence="4">
    <location>
        <begin position="680"/>
        <end position="913"/>
    </location>
</feature>
<dbReference type="AlphaFoldDB" id="A0A1Y2I1K8"/>
<evidence type="ECO:0000313" key="8">
    <source>
        <dbReference type="Proteomes" id="UP000193411"/>
    </source>
</evidence>
<evidence type="ECO:0000256" key="2">
    <source>
        <dbReference type="PROSITE-ProRule" id="PRU00168"/>
    </source>
</evidence>
<dbReference type="EMBL" id="MCFL01000003">
    <property type="protein sequence ID" value="ORZ40619.1"/>
    <property type="molecule type" value="Genomic_DNA"/>
</dbReference>
<reference evidence="7 8" key="1">
    <citation type="submission" date="2016-07" db="EMBL/GenBank/DDBJ databases">
        <title>Pervasive Adenine N6-methylation of Active Genes in Fungi.</title>
        <authorList>
            <consortium name="DOE Joint Genome Institute"/>
            <person name="Mondo S.J."/>
            <person name="Dannebaum R.O."/>
            <person name="Kuo R.C."/>
            <person name="Labutti K."/>
            <person name="Haridas S."/>
            <person name="Kuo A."/>
            <person name="Salamov A."/>
            <person name="Ahrendt S.R."/>
            <person name="Lipzen A."/>
            <person name="Sullivan W."/>
            <person name="Andreopoulos W.B."/>
            <person name="Clum A."/>
            <person name="Lindquist E."/>
            <person name="Daum C."/>
            <person name="Ramamoorthy G.K."/>
            <person name="Gryganskyi A."/>
            <person name="Culley D."/>
            <person name="Magnuson J.K."/>
            <person name="James T.Y."/>
            <person name="O'Malley M.A."/>
            <person name="Stajich J.E."/>
            <person name="Spatafora J.W."/>
            <person name="Visel A."/>
            <person name="Grigoriev I.V."/>
        </authorList>
    </citation>
    <scope>NUCLEOTIDE SEQUENCE [LARGE SCALE GENOMIC DNA]</scope>
    <source>
        <strain evidence="7 8">PL171</strain>
    </source>
</reference>
<sequence>MSTSATSEEPQQPQLHPDASIPKSPLTASQQFPSGPILNHVSPWEEPKQCRLRIHLPQGQTTVVQVDFAKTMTEILTHICSKRSLEPAAHTLLIQFMPDDKGVEPPLVRADPNRRLDQYSDWKSFVVASNDEALNVPPLVDAPSMSMNNLAIASRGAGGRRRSIINAPTSKNVTVRLDTEEFPRTISDAAEIEARMERTSRGHAMGTGDSPTKKSGAGTLRAISTMLLRRPHTDTGSPNLSASSTEDISAISPTPSSGVMSTLRTRLTSSNGPSEKPTSASSSRATNIDSASREGSGSFSSEAAPGGGSLTPIRTSRPRTSNGSKYVTLRKSPTSSPTRTTGLQVPDAVHTPDVVQSLPFPLIIDSGPGATTPQVATLPPLISVTVTLPSMINCYCKVGEEVTMEQLLSHVCAKQKLSFSQFTLEIVASTIVIELDRTIKYYLDKEKVTSFNLVSRAKSYNTICVCEGDQDVLIVQCQEGRYVQKLIELLTINTDLYDMVKLPKPTKPSGHAAPTYALSPRRSPSSTGSTHLSGSDISLDHDYDFELLDTFLMTYRSFMKPVELFERLVAQFNADLPDNATAEDLEFFDKNKLPTQIRSVQALGIWVDHYWNDFALNTDLKNDLENFLAEICQFSQFRDLSLAVQEIIEFKTEEYERVLSEHKLATQKSKTMESMILEYTPLQVAQQLCLYNWRLFRNIHPIEYLHHIWTKRTADDDSHSPSLDYFIARFDLESYWVATEICMVKDPKKRAAVLSQFIEIAQHCLSMNNFFSTFSLISGLGLRPVERLKKSWKLLSPEDQAKYDELVKVCDPSRNMKNYRDRLAAAKPPIVPFLPIYLKDLTFLNDGNPSSVRGLINFDKLRMMSRRVQEIVLSRGTRYDIANVNQVQNYLKKPPAERDLSKLKEMSNELEPPTK</sequence>
<protein>
    <submittedName>
        <fullName evidence="7">Ras guanine nucleotide exchange factor domain-containing protein</fullName>
    </submittedName>
</protein>
<dbReference type="Pfam" id="PF02196">
    <property type="entry name" value="RBD"/>
    <property type="match status" value="1"/>
</dbReference>
<proteinExistence type="predicted"/>